<protein>
    <submittedName>
        <fullName evidence="1">Uncharacterized protein</fullName>
    </submittedName>
</protein>
<accession>A0A1S1V6B5</accession>
<dbReference type="STRING" id="39480.EUAN_12270"/>
<dbReference type="OrthoDB" id="1955581at2"/>
<reference evidence="1 2" key="1">
    <citation type="submission" date="2016-09" db="EMBL/GenBank/DDBJ databases">
        <title>Genome sequence of Eubacterium angustum.</title>
        <authorList>
            <person name="Poehlein A."/>
            <person name="Daniel R."/>
        </authorList>
    </citation>
    <scope>NUCLEOTIDE SEQUENCE [LARGE SCALE GENOMIC DNA]</scope>
    <source>
        <strain evidence="1 2">DSM 1989</strain>
    </source>
</reference>
<dbReference type="EMBL" id="MKIE01000004">
    <property type="protein sequence ID" value="OHW62158.1"/>
    <property type="molecule type" value="Genomic_DNA"/>
</dbReference>
<keyword evidence="2" id="KW-1185">Reference proteome</keyword>
<evidence type="ECO:0000313" key="1">
    <source>
        <dbReference type="EMBL" id="OHW62158.1"/>
    </source>
</evidence>
<dbReference type="RefSeq" id="WP_084655780.1">
    <property type="nucleotide sequence ID" value="NZ_MKIE01000004.1"/>
</dbReference>
<evidence type="ECO:0000313" key="2">
    <source>
        <dbReference type="Proteomes" id="UP000180254"/>
    </source>
</evidence>
<proteinExistence type="predicted"/>
<comment type="caution">
    <text evidence="1">The sequence shown here is derived from an EMBL/GenBank/DDBJ whole genome shotgun (WGS) entry which is preliminary data.</text>
</comment>
<name>A0A1S1V6B5_9FIRM</name>
<dbReference type="Proteomes" id="UP000180254">
    <property type="component" value="Unassembled WGS sequence"/>
</dbReference>
<gene>
    <name evidence="1" type="ORF">EUAN_12270</name>
</gene>
<organism evidence="1 2">
    <name type="scientific">Andreesenia angusta</name>
    <dbReference type="NCBI Taxonomy" id="39480"/>
    <lineage>
        <taxon>Bacteria</taxon>
        <taxon>Bacillati</taxon>
        <taxon>Bacillota</taxon>
        <taxon>Tissierellia</taxon>
        <taxon>Tissierellales</taxon>
        <taxon>Gottschalkiaceae</taxon>
        <taxon>Andreesenia</taxon>
    </lineage>
</organism>
<dbReference type="AlphaFoldDB" id="A0A1S1V6B5"/>
<sequence length="124" mass="14368">MSDRYYYEKTLWEDHVVERPGTFQEVQNEDGTVTHIPEEGDILQQGTPVNARNLNHMEEGIFFNSRFSNENRDLISRLAVEVAVLKGANINGFFHNIFVENFDTLDDIILSNGVFDYDNKRLVI</sequence>